<dbReference type="SMART" id="SM00108">
    <property type="entry name" value="B_lectin"/>
    <property type="match status" value="1"/>
</dbReference>
<comment type="caution">
    <text evidence="10">The sequence shown here is derived from an EMBL/GenBank/DDBJ whole genome shotgun (WGS) entry which is preliminary data.</text>
</comment>
<keyword evidence="11" id="KW-1185">Reference proteome</keyword>
<dbReference type="PANTHER" id="PTHR47976">
    <property type="entry name" value="G-TYPE LECTIN S-RECEPTOR-LIKE SERINE/THREONINE-PROTEIN KINASE SD2-5"/>
    <property type="match status" value="1"/>
</dbReference>
<dbReference type="PROSITE" id="PS50011">
    <property type="entry name" value="PROTEIN_KINASE_DOM"/>
    <property type="match status" value="1"/>
</dbReference>
<dbReference type="AlphaFoldDB" id="A0AAV6IBP9"/>
<gene>
    <name evidence="10" type="ORF">RHGRI_031634</name>
</gene>
<dbReference type="InterPro" id="IPR051343">
    <property type="entry name" value="G-type_lectin_kinases/EP1-like"/>
</dbReference>
<proteinExistence type="predicted"/>
<feature type="transmembrane region" description="Helical" evidence="7">
    <location>
        <begin position="387"/>
        <end position="412"/>
    </location>
</feature>
<feature type="binding site" evidence="6">
    <location>
        <position position="489"/>
    </location>
    <ligand>
        <name>ATP</name>
        <dbReference type="ChEBI" id="CHEBI:30616"/>
    </ligand>
</feature>
<evidence type="ECO:0000259" key="9">
    <source>
        <dbReference type="PROSITE" id="PS50011"/>
    </source>
</evidence>
<evidence type="ECO:0000256" key="1">
    <source>
        <dbReference type="ARBA" id="ARBA00022536"/>
    </source>
</evidence>
<keyword evidence="3 8" id="KW-0732">Signal</keyword>
<name>A0AAV6IBP9_9ERIC</name>
<reference evidence="10" key="1">
    <citation type="submission" date="2020-08" db="EMBL/GenBank/DDBJ databases">
        <title>Plant Genome Project.</title>
        <authorList>
            <person name="Zhang R.-G."/>
        </authorList>
    </citation>
    <scope>NUCLEOTIDE SEQUENCE</scope>
    <source>
        <strain evidence="10">WSP0</strain>
        <tissue evidence="10">Leaf</tissue>
    </source>
</reference>
<dbReference type="InterPro" id="IPR020635">
    <property type="entry name" value="Tyr_kinase_cat_dom"/>
</dbReference>
<protein>
    <recommendedName>
        <fullName evidence="9">Protein kinase domain-containing protein</fullName>
    </recommendedName>
</protein>
<dbReference type="PANTHER" id="PTHR47976:SF52">
    <property type="entry name" value="PROTEIN KINASE DOMAIN-CONTAINING PROTEIN"/>
    <property type="match status" value="1"/>
</dbReference>
<evidence type="ECO:0000256" key="3">
    <source>
        <dbReference type="ARBA" id="ARBA00022729"/>
    </source>
</evidence>
<evidence type="ECO:0000313" key="10">
    <source>
        <dbReference type="EMBL" id="KAG5525013.1"/>
    </source>
</evidence>
<dbReference type="Gene3D" id="1.10.510.10">
    <property type="entry name" value="Transferase(Phosphotransferase) domain 1"/>
    <property type="match status" value="1"/>
</dbReference>
<evidence type="ECO:0000313" key="11">
    <source>
        <dbReference type="Proteomes" id="UP000823749"/>
    </source>
</evidence>
<keyword evidence="7" id="KW-0812">Transmembrane</keyword>
<dbReference type="GO" id="GO:0004713">
    <property type="term" value="F:protein tyrosine kinase activity"/>
    <property type="evidence" value="ECO:0007669"/>
    <property type="project" value="InterPro"/>
</dbReference>
<dbReference type="Proteomes" id="UP000823749">
    <property type="component" value="Chromosome 11"/>
</dbReference>
<evidence type="ECO:0000256" key="8">
    <source>
        <dbReference type="SAM" id="SignalP"/>
    </source>
</evidence>
<evidence type="ECO:0000256" key="7">
    <source>
        <dbReference type="SAM" id="Phobius"/>
    </source>
</evidence>
<dbReference type="EMBL" id="JACTNZ010000011">
    <property type="protein sequence ID" value="KAG5525013.1"/>
    <property type="molecule type" value="Genomic_DNA"/>
</dbReference>
<evidence type="ECO:0000256" key="4">
    <source>
        <dbReference type="ARBA" id="ARBA00022741"/>
    </source>
</evidence>
<sequence>MGSFPVIFTIFLSCGVVYGIPSVEFLYPNSTASNLQYVDTTGGFLFSRNGKFKAAMFNPGAQQTNFYLCVIHAASNTITWTANRDASVSNSGTMSLTNNGVIKMKLHVGTLLSSSVSSGDLSIGVYRLSLSASDAFLMWHNMTFWKLSMDTMAYGNSNLPVEYMAINRTGLYLFGQNSTVVVIQVSLSPSNFRIAKMDVSGQFIVSSFSRTVLMQELVGPVDKCQIPFICRSFGLCSINAALDSPVCSCPSNFESSSQNTTHCVPSDGSYSLPVSCTSTVNKSQDNSALVSYLGLGYGIDYFANYFTMPSIYGINLTVCQDRCSGDCSCLGIFYENSSEYCYMVQNKLGSIMFGTTTYQWLGFIKVLVGSQPPNYRNNGGSVQRQQFPMFAIVLFSILTAFCLLGILGLLWWRSSRIAKPGHAKHGFSLFPTSSSLGDLDAYTIPGLPMRFEYAELEAVTDYFKNRIGSGGFGSVYKGLLPDKSLVAVKRISSSGVEGDKDFCTEIEIIGNIHHVNLVKLRGFCAQGSERLLVYEYMNGISLDRTLFGNGPVLKWQERVDIALGATRGLAYLH</sequence>
<evidence type="ECO:0000256" key="5">
    <source>
        <dbReference type="ARBA" id="ARBA00022840"/>
    </source>
</evidence>
<dbReference type="InterPro" id="IPR001480">
    <property type="entry name" value="Bulb-type_lectin_dom"/>
</dbReference>
<dbReference type="InterPro" id="IPR011009">
    <property type="entry name" value="Kinase-like_dom_sf"/>
</dbReference>
<dbReference type="FunFam" id="3.30.200.20:FF:000178">
    <property type="entry name" value="serine/threonine-protein kinase PBS1-like"/>
    <property type="match status" value="1"/>
</dbReference>
<dbReference type="PROSITE" id="PS00107">
    <property type="entry name" value="PROTEIN_KINASE_ATP"/>
    <property type="match status" value="1"/>
</dbReference>
<dbReference type="InterPro" id="IPR017441">
    <property type="entry name" value="Protein_kinase_ATP_BS"/>
</dbReference>
<keyword evidence="4 6" id="KW-0547">Nucleotide-binding</keyword>
<dbReference type="InterPro" id="IPR001245">
    <property type="entry name" value="Ser-Thr/Tyr_kinase_cat_dom"/>
</dbReference>
<accession>A0AAV6IBP9</accession>
<dbReference type="SMART" id="SM00219">
    <property type="entry name" value="TyrKc"/>
    <property type="match status" value="1"/>
</dbReference>
<dbReference type="SUPFAM" id="SSF56112">
    <property type="entry name" value="Protein kinase-like (PK-like)"/>
    <property type="match status" value="1"/>
</dbReference>
<keyword evidence="7" id="KW-0472">Membrane</keyword>
<keyword evidence="5 6" id="KW-0067">ATP-binding</keyword>
<evidence type="ECO:0000256" key="6">
    <source>
        <dbReference type="PROSITE-ProRule" id="PRU10141"/>
    </source>
</evidence>
<feature type="signal peptide" evidence="8">
    <location>
        <begin position="1"/>
        <end position="19"/>
    </location>
</feature>
<dbReference type="InterPro" id="IPR000719">
    <property type="entry name" value="Prot_kinase_dom"/>
</dbReference>
<evidence type="ECO:0000256" key="2">
    <source>
        <dbReference type="ARBA" id="ARBA00022679"/>
    </source>
</evidence>
<keyword evidence="2" id="KW-0808">Transferase</keyword>
<keyword evidence="1" id="KW-0245">EGF-like domain</keyword>
<feature type="chain" id="PRO_5043663880" description="Protein kinase domain-containing protein" evidence="8">
    <location>
        <begin position="20"/>
        <end position="573"/>
    </location>
</feature>
<organism evidence="10 11">
    <name type="scientific">Rhododendron griersonianum</name>
    <dbReference type="NCBI Taxonomy" id="479676"/>
    <lineage>
        <taxon>Eukaryota</taxon>
        <taxon>Viridiplantae</taxon>
        <taxon>Streptophyta</taxon>
        <taxon>Embryophyta</taxon>
        <taxon>Tracheophyta</taxon>
        <taxon>Spermatophyta</taxon>
        <taxon>Magnoliopsida</taxon>
        <taxon>eudicotyledons</taxon>
        <taxon>Gunneridae</taxon>
        <taxon>Pentapetalae</taxon>
        <taxon>asterids</taxon>
        <taxon>Ericales</taxon>
        <taxon>Ericaceae</taxon>
        <taxon>Ericoideae</taxon>
        <taxon>Rhodoreae</taxon>
        <taxon>Rhododendron</taxon>
    </lineage>
</organism>
<keyword evidence="7" id="KW-1133">Transmembrane helix</keyword>
<feature type="domain" description="Protein kinase" evidence="9">
    <location>
        <begin position="461"/>
        <end position="573"/>
    </location>
</feature>
<dbReference type="Pfam" id="PF07714">
    <property type="entry name" value="PK_Tyr_Ser-Thr"/>
    <property type="match status" value="1"/>
</dbReference>
<dbReference type="GO" id="GO:0005524">
    <property type="term" value="F:ATP binding"/>
    <property type="evidence" value="ECO:0007669"/>
    <property type="project" value="UniProtKB-UniRule"/>
</dbReference>